<dbReference type="PANTHER" id="PTHR30008">
    <property type="entry name" value="EXODEOXYRIBONUCLEASE 7 LARGE SUBUNIT"/>
    <property type="match status" value="1"/>
</dbReference>
<dbReference type="Proteomes" id="UP000094769">
    <property type="component" value="Unassembled WGS sequence"/>
</dbReference>
<dbReference type="NCBIfam" id="TIGR00237">
    <property type="entry name" value="xseA"/>
    <property type="match status" value="1"/>
</dbReference>
<dbReference type="AlphaFoldDB" id="A0A7Z1AFH2"/>
<dbReference type="CDD" id="cd04489">
    <property type="entry name" value="ExoVII_LU_OBF"/>
    <property type="match status" value="1"/>
</dbReference>
<evidence type="ECO:0000256" key="6">
    <source>
        <dbReference type="RuleBase" id="RU004355"/>
    </source>
</evidence>
<feature type="domain" description="OB-fold nucleic acid binding" evidence="8">
    <location>
        <begin position="14"/>
        <end position="107"/>
    </location>
</feature>
<comment type="caution">
    <text evidence="9">The sequence shown here is derived from an EMBL/GenBank/DDBJ whole genome shotgun (WGS) entry which is preliminary data.</text>
</comment>
<evidence type="ECO:0000256" key="1">
    <source>
        <dbReference type="ARBA" id="ARBA00022490"/>
    </source>
</evidence>
<evidence type="ECO:0000259" key="8">
    <source>
        <dbReference type="Pfam" id="PF13742"/>
    </source>
</evidence>
<evidence type="ECO:0000313" key="10">
    <source>
        <dbReference type="Proteomes" id="UP000094769"/>
    </source>
</evidence>
<protein>
    <recommendedName>
        <fullName evidence="5">Exodeoxyribonuclease 7 large subunit</fullName>
        <ecNumber evidence="5">3.1.11.6</ecNumber>
    </recommendedName>
    <alternativeName>
        <fullName evidence="5">Exodeoxyribonuclease VII large subunit</fullName>
        <shortName evidence="5">Exonuclease VII large subunit</shortName>
    </alternativeName>
</protein>
<dbReference type="InterPro" id="IPR020579">
    <property type="entry name" value="Exonuc_VII_lsu_C"/>
</dbReference>
<dbReference type="EMBL" id="MARB01000008">
    <property type="protein sequence ID" value="ODJ88075.1"/>
    <property type="molecule type" value="Genomic_DNA"/>
</dbReference>
<comment type="subunit">
    <text evidence="5">Heterooligomer composed of large and small subunits.</text>
</comment>
<comment type="subcellular location">
    <subcellularLocation>
        <location evidence="5 6">Cytoplasm</location>
    </subcellularLocation>
</comment>
<dbReference type="GO" id="GO:0009318">
    <property type="term" value="C:exodeoxyribonuclease VII complex"/>
    <property type="evidence" value="ECO:0007669"/>
    <property type="project" value="UniProtKB-UniRule"/>
</dbReference>
<dbReference type="EC" id="3.1.11.6" evidence="5"/>
<evidence type="ECO:0000259" key="7">
    <source>
        <dbReference type="Pfam" id="PF02601"/>
    </source>
</evidence>
<name>A0A7Z1AFH2_9GAMM</name>
<dbReference type="GO" id="GO:0008855">
    <property type="term" value="F:exodeoxyribonuclease VII activity"/>
    <property type="evidence" value="ECO:0007669"/>
    <property type="project" value="UniProtKB-UniRule"/>
</dbReference>
<comment type="similarity">
    <text evidence="5 6">Belongs to the XseA family.</text>
</comment>
<evidence type="ECO:0000313" key="9">
    <source>
        <dbReference type="EMBL" id="ODJ88075.1"/>
    </source>
</evidence>
<dbReference type="InterPro" id="IPR025824">
    <property type="entry name" value="OB-fold_nuc-bd_dom"/>
</dbReference>
<dbReference type="Pfam" id="PF13742">
    <property type="entry name" value="tRNA_anti_2"/>
    <property type="match status" value="1"/>
</dbReference>
<dbReference type="OrthoDB" id="9802795at2"/>
<dbReference type="PANTHER" id="PTHR30008:SF0">
    <property type="entry name" value="EXODEOXYRIBONUCLEASE 7 LARGE SUBUNIT"/>
    <property type="match status" value="1"/>
</dbReference>
<keyword evidence="10" id="KW-1185">Reference proteome</keyword>
<proteinExistence type="inferred from homology"/>
<gene>
    <name evidence="5 9" type="primary">xseA</name>
    <name evidence="9" type="ORF">CODIS_18490</name>
</gene>
<sequence length="458" mass="52163">MNTTISDIPQRDIYTVSRLVRETRSVLENSFPLIWISGEISNLAQPASGHIYFSLKDEIAQVRCAMFRMKRQRLRFQPENGQQVMLRAKVSLYEARGEFQLIAEHMEPAGEGALRLAFEQLKQKLAAEGLFDAAHKQTIPGMPGQVGIITSPSGAAIRDLLTVLKRRFPALPVVIYPVQVQGEGAAEQMVHMLQLANQRNECDVLILSRGGGSLEDLQAFNDESLARAIHASRIPLVSGIGHEIDFTIADFVADQRAPTPSAAAELVSPDRAAWLRQLHQLGQRLRLIQTSRLRHHQEQLSTLRNRLLRQHPSQRLLQRAQRLDELNQRLRQAQQLYLVNLQHRLEKLWSSLTRLSPQQRIENRRHHYQLFAERLQRAMERRLMDKRTVLNQLARDLHTLSPLNTLSRGYAIVSREEDGHILRASSEVERGDRVNARLSQGSLVCRVEDINPAAKKES</sequence>
<dbReference type="HAMAP" id="MF_00378">
    <property type="entry name" value="Exonuc_7_L"/>
    <property type="match status" value="1"/>
</dbReference>
<feature type="domain" description="Exonuclease VII large subunit C-terminal" evidence="7">
    <location>
        <begin position="130"/>
        <end position="445"/>
    </location>
</feature>
<dbReference type="GO" id="GO:0006308">
    <property type="term" value="P:DNA catabolic process"/>
    <property type="evidence" value="ECO:0007669"/>
    <property type="project" value="UniProtKB-UniRule"/>
</dbReference>
<dbReference type="GO" id="GO:0003676">
    <property type="term" value="F:nucleic acid binding"/>
    <property type="evidence" value="ECO:0007669"/>
    <property type="project" value="InterPro"/>
</dbReference>
<keyword evidence="2 5" id="KW-0540">Nuclease</keyword>
<keyword evidence="4 5" id="KW-0269">Exonuclease</keyword>
<keyword evidence="3 5" id="KW-0378">Hydrolase</keyword>
<accession>A0A7Z1AFH2</accession>
<keyword evidence="1 5" id="KW-0963">Cytoplasm</keyword>
<comment type="catalytic activity">
    <reaction evidence="5 6">
        <text>Exonucleolytic cleavage in either 5'- to 3'- or 3'- to 5'-direction to yield nucleoside 5'-phosphates.</text>
        <dbReference type="EC" id="3.1.11.6"/>
    </reaction>
</comment>
<reference evidence="9 10" key="1">
    <citation type="submission" date="2016-06" db="EMBL/GenBank/DDBJ databases">
        <title>Genome sequence of endosymbiont of Candidatus Endolucinida thiodiazotropha.</title>
        <authorList>
            <person name="Poehlein A."/>
            <person name="Koenig S."/>
            <person name="Heiden S.E."/>
            <person name="Thuermer A."/>
            <person name="Voget S."/>
            <person name="Daniel R."/>
            <person name="Markert S."/>
            <person name="Gros O."/>
            <person name="Schweder T."/>
        </authorList>
    </citation>
    <scope>NUCLEOTIDE SEQUENCE [LARGE SCALE GENOMIC DNA]</scope>
    <source>
        <strain evidence="9 10">COS</strain>
    </source>
</reference>
<evidence type="ECO:0000256" key="3">
    <source>
        <dbReference type="ARBA" id="ARBA00022801"/>
    </source>
</evidence>
<evidence type="ECO:0000256" key="2">
    <source>
        <dbReference type="ARBA" id="ARBA00022722"/>
    </source>
</evidence>
<dbReference type="InterPro" id="IPR003753">
    <property type="entry name" value="Exonuc_VII_L"/>
</dbReference>
<dbReference type="RefSeq" id="WP_069124101.1">
    <property type="nucleotide sequence ID" value="NZ_MARB01000008.1"/>
</dbReference>
<organism evidence="9 10">
    <name type="scientific">Candidatus Thiodiazotropha endolucinida</name>
    <dbReference type="NCBI Taxonomy" id="1655433"/>
    <lineage>
        <taxon>Bacteria</taxon>
        <taxon>Pseudomonadati</taxon>
        <taxon>Pseudomonadota</taxon>
        <taxon>Gammaproteobacteria</taxon>
        <taxon>Chromatiales</taxon>
        <taxon>Sedimenticolaceae</taxon>
        <taxon>Candidatus Thiodiazotropha</taxon>
    </lineage>
</organism>
<dbReference type="Pfam" id="PF02601">
    <property type="entry name" value="Exonuc_VII_L"/>
    <property type="match status" value="1"/>
</dbReference>
<dbReference type="GO" id="GO:0005737">
    <property type="term" value="C:cytoplasm"/>
    <property type="evidence" value="ECO:0007669"/>
    <property type="project" value="UniProtKB-SubCell"/>
</dbReference>
<evidence type="ECO:0000256" key="5">
    <source>
        <dbReference type="HAMAP-Rule" id="MF_00378"/>
    </source>
</evidence>
<evidence type="ECO:0000256" key="4">
    <source>
        <dbReference type="ARBA" id="ARBA00022839"/>
    </source>
</evidence>
<comment type="function">
    <text evidence="5">Bidirectionally degrades single-stranded DNA into large acid-insoluble oligonucleotides, which are then degraded further into small acid-soluble oligonucleotides.</text>
</comment>